<comment type="cofactor">
    <cofactor evidence="1">
        <name>pyridoxal 5'-phosphate</name>
        <dbReference type="ChEBI" id="CHEBI:597326"/>
    </cofactor>
</comment>
<evidence type="ECO:0000313" key="3">
    <source>
        <dbReference type="EMBL" id="MPM69967.1"/>
    </source>
</evidence>
<dbReference type="EMBL" id="VSSQ01023188">
    <property type="protein sequence ID" value="MPM69967.1"/>
    <property type="molecule type" value="Genomic_DNA"/>
</dbReference>
<dbReference type="AlphaFoldDB" id="A0A645BXR0"/>
<dbReference type="GO" id="GO:0004125">
    <property type="term" value="F:L-seryl-tRNA(Sec) selenium transferase activity"/>
    <property type="evidence" value="ECO:0007669"/>
    <property type="project" value="UniProtKB-EC"/>
</dbReference>
<reference evidence="3" key="1">
    <citation type="submission" date="2019-08" db="EMBL/GenBank/DDBJ databases">
        <authorList>
            <person name="Kucharzyk K."/>
            <person name="Murdoch R.W."/>
            <person name="Higgins S."/>
            <person name="Loffler F."/>
        </authorList>
    </citation>
    <scope>NUCLEOTIDE SEQUENCE</scope>
</reference>
<dbReference type="Gene3D" id="3.90.1150.180">
    <property type="match status" value="1"/>
</dbReference>
<gene>
    <name evidence="3" type="primary">selA_10</name>
    <name evidence="3" type="ORF">SDC9_116915</name>
</gene>
<dbReference type="Pfam" id="PF03841">
    <property type="entry name" value="SelA"/>
    <property type="match status" value="1"/>
</dbReference>
<name>A0A645BXR0_9ZZZZ</name>
<dbReference type="PANTHER" id="PTHR32328">
    <property type="entry name" value="L-SERYL-TRNA(SEC) SELENIUM TRANSFERASE"/>
    <property type="match status" value="1"/>
</dbReference>
<proteinExistence type="predicted"/>
<evidence type="ECO:0000256" key="2">
    <source>
        <dbReference type="ARBA" id="ARBA00022898"/>
    </source>
</evidence>
<sequence length="79" mass="8621">MIQEEDQVGGGSVPTQLLATYAVAVTPKHGSVDALEAAMRLRDRPVIGRIAHDRYLLDARTLREDEFACIVQALSETAL</sequence>
<dbReference type="PANTHER" id="PTHR32328:SF0">
    <property type="entry name" value="L-SERYL-TRNA(SEC) SELENIUM TRANSFERASE"/>
    <property type="match status" value="1"/>
</dbReference>
<dbReference type="InterPro" id="IPR018319">
    <property type="entry name" value="SelA-like"/>
</dbReference>
<keyword evidence="3" id="KW-0808">Transferase</keyword>
<evidence type="ECO:0000256" key="1">
    <source>
        <dbReference type="ARBA" id="ARBA00001933"/>
    </source>
</evidence>
<keyword evidence="2" id="KW-0663">Pyridoxal phosphate</keyword>
<protein>
    <submittedName>
        <fullName evidence="3">L-seryl-tRNA(Sec) selenium transferase</fullName>
        <ecNumber evidence="3">2.9.1.1</ecNumber>
    </submittedName>
</protein>
<accession>A0A645BXR0</accession>
<organism evidence="3">
    <name type="scientific">bioreactor metagenome</name>
    <dbReference type="NCBI Taxonomy" id="1076179"/>
    <lineage>
        <taxon>unclassified sequences</taxon>
        <taxon>metagenomes</taxon>
        <taxon>ecological metagenomes</taxon>
    </lineage>
</organism>
<comment type="caution">
    <text evidence="3">The sequence shown here is derived from an EMBL/GenBank/DDBJ whole genome shotgun (WGS) entry which is preliminary data.</text>
</comment>
<dbReference type="EC" id="2.9.1.1" evidence="3"/>